<sequence length="199" mass="22755">MFNRSNISLLLRPLLHNLMQTSTQQQGANALPKPLHAPSTTTISPMSNRNFLYLRETNLVLFLAMQTVYPIATEVKLDFKHKDPDPKEMFELRFELSQYLQIAATLDDMELKYTGPLLQHLSTIQIVTCGITHALSTEKKTSWQWLEITLHHAASVFSVDCLLPLHFHMLPLLFTYGYTCNHKAHWSGALALWTCSCEI</sequence>
<evidence type="ECO:0000256" key="1">
    <source>
        <dbReference type="SAM" id="MobiDB-lite"/>
    </source>
</evidence>
<gene>
    <name evidence="2" type="ORF">BJ212DRAFT_1486867</name>
</gene>
<keyword evidence="3" id="KW-1185">Reference proteome</keyword>
<proteinExistence type="predicted"/>
<dbReference type="GeneID" id="64635194"/>
<dbReference type="OrthoDB" id="3270336at2759"/>
<organism evidence="2 3">
    <name type="scientific">Suillus subaureus</name>
    <dbReference type="NCBI Taxonomy" id="48587"/>
    <lineage>
        <taxon>Eukaryota</taxon>
        <taxon>Fungi</taxon>
        <taxon>Dikarya</taxon>
        <taxon>Basidiomycota</taxon>
        <taxon>Agaricomycotina</taxon>
        <taxon>Agaricomycetes</taxon>
        <taxon>Agaricomycetidae</taxon>
        <taxon>Boletales</taxon>
        <taxon>Suillineae</taxon>
        <taxon>Suillaceae</taxon>
        <taxon>Suillus</taxon>
    </lineage>
</organism>
<dbReference type="RefSeq" id="XP_041186785.1">
    <property type="nucleotide sequence ID" value="XM_041341178.1"/>
</dbReference>
<dbReference type="AlphaFoldDB" id="A0A9P7DVE7"/>
<evidence type="ECO:0000313" key="3">
    <source>
        <dbReference type="Proteomes" id="UP000807769"/>
    </source>
</evidence>
<dbReference type="Proteomes" id="UP000807769">
    <property type="component" value="Unassembled WGS sequence"/>
</dbReference>
<dbReference type="EMBL" id="JABBWG010000062">
    <property type="protein sequence ID" value="KAG1804139.1"/>
    <property type="molecule type" value="Genomic_DNA"/>
</dbReference>
<comment type="caution">
    <text evidence="2">The sequence shown here is derived from an EMBL/GenBank/DDBJ whole genome shotgun (WGS) entry which is preliminary data.</text>
</comment>
<name>A0A9P7DVE7_9AGAM</name>
<accession>A0A9P7DVE7</accession>
<reference evidence="2" key="1">
    <citation type="journal article" date="2020" name="New Phytol.">
        <title>Comparative genomics reveals dynamic genome evolution in host specialist ectomycorrhizal fungi.</title>
        <authorList>
            <person name="Lofgren L.A."/>
            <person name="Nguyen N.H."/>
            <person name="Vilgalys R."/>
            <person name="Ruytinx J."/>
            <person name="Liao H.L."/>
            <person name="Branco S."/>
            <person name="Kuo A."/>
            <person name="LaButti K."/>
            <person name="Lipzen A."/>
            <person name="Andreopoulos W."/>
            <person name="Pangilinan J."/>
            <person name="Riley R."/>
            <person name="Hundley H."/>
            <person name="Na H."/>
            <person name="Barry K."/>
            <person name="Grigoriev I.V."/>
            <person name="Stajich J.E."/>
            <person name="Kennedy P.G."/>
        </authorList>
    </citation>
    <scope>NUCLEOTIDE SEQUENCE</scope>
    <source>
        <strain evidence="2">MN1</strain>
    </source>
</reference>
<protein>
    <submittedName>
        <fullName evidence="2">Uncharacterized protein</fullName>
    </submittedName>
</protein>
<evidence type="ECO:0000313" key="2">
    <source>
        <dbReference type="EMBL" id="KAG1804139.1"/>
    </source>
</evidence>
<feature type="region of interest" description="Disordered" evidence="1">
    <location>
        <begin position="23"/>
        <end position="42"/>
    </location>
</feature>